<dbReference type="KEGG" id="fal:FRAAL0465"/>
<protein>
    <submittedName>
        <fullName evidence="1">Uncharacterized protein</fullName>
    </submittedName>
</protein>
<dbReference type="AlphaFoldDB" id="Q0RTF9"/>
<dbReference type="HOGENOM" id="CLU_2219235_0_0_11"/>
<reference evidence="1 2" key="1">
    <citation type="journal article" date="2007" name="Genome Res.">
        <title>Genome characteristics of facultatively symbiotic Frankia sp. strains reflect host range and host plant biogeography.</title>
        <authorList>
            <person name="Normand P."/>
            <person name="Lapierre P."/>
            <person name="Tisa L.S."/>
            <person name="Gogarten J.P."/>
            <person name="Alloisio N."/>
            <person name="Bagnarol E."/>
            <person name="Bassi C.A."/>
            <person name="Berry A.M."/>
            <person name="Bickhart D.M."/>
            <person name="Choisne N."/>
            <person name="Couloux A."/>
            <person name="Cournoyer B."/>
            <person name="Cruveiller S."/>
            <person name="Daubin V."/>
            <person name="Demange N."/>
            <person name="Francino M.P."/>
            <person name="Goltsman E."/>
            <person name="Huang Y."/>
            <person name="Kopp O.R."/>
            <person name="Labarre L."/>
            <person name="Lapidus A."/>
            <person name="Lavire C."/>
            <person name="Marechal J."/>
            <person name="Martinez M."/>
            <person name="Mastronunzio J.E."/>
            <person name="Mullin B.C."/>
            <person name="Niemann J."/>
            <person name="Pujic P."/>
            <person name="Rawnsley T."/>
            <person name="Rouy Z."/>
            <person name="Schenowitz C."/>
            <person name="Sellstedt A."/>
            <person name="Tavares F."/>
            <person name="Tomkins J.P."/>
            <person name="Vallenet D."/>
            <person name="Valverde C."/>
            <person name="Wall L.G."/>
            <person name="Wang Y."/>
            <person name="Medigue C."/>
            <person name="Benson D.R."/>
        </authorList>
    </citation>
    <scope>NUCLEOTIDE SEQUENCE [LARGE SCALE GENOMIC DNA]</scope>
    <source>
        <strain evidence="2">DSM 45986 / CECT 9034 / ACN14a</strain>
    </source>
</reference>
<sequence length="106" mass="11148">MGVIRGARIAGASWPRFPVLDCGASMLSVFVQLDAELEAQSVKILGYGRYPHVAVAFEDLVDGGPADPETSSEVRLVNSGGSQSSMKATQYLMSYASIGQVAGPVR</sequence>
<proteinExistence type="predicted"/>
<keyword evidence="2" id="KW-1185">Reference proteome</keyword>
<organism evidence="1 2">
    <name type="scientific">Frankia alni (strain DSM 45986 / CECT 9034 / ACN14a)</name>
    <dbReference type="NCBI Taxonomy" id="326424"/>
    <lineage>
        <taxon>Bacteria</taxon>
        <taxon>Bacillati</taxon>
        <taxon>Actinomycetota</taxon>
        <taxon>Actinomycetes</taxon>
        <taxon>Frankiales</taxon>
        <taxon>Frankiaceae</taxon>
        <taxon>Frankia</taxon>
    </lineage>
</organism>
<gene>
    <name evidence="1" type="ordered locus">FRAAL0465</name>
</gene>
<evidence type="ECO:0000313" key="2">
    <source>
        <dbReference type="Proteomes" id="UP000000657"/>
    </source>
</evidence>
<dbReference type="STRING" id="326424.FRAAL0465"/>
<accession>Q0RTF9</accession>
<dbReference type="Proteomes" id="UP000000657">
    <property type="component" value="Chromosome"/>
</dbReference>
<dbReference type="EMBL" id="CT573213">
    <property type="protein sequence ID" value="CAJ59140.1"/>
    <property type="molecule type" value="Genomic_DNA"/>
</dbReference>
<name>Q0RTF9_FRAAA</name>
<evidence type="ECO:0000313" key="1">
    <source>
        <dbReference type="EMBL" id="CAJ59140.1"/>
    </source>
</evidence>